<dbReference type="PANTHER" id="PTHR23114">
    <property type="entry name" value="M7GPPPN-MRNA HYDROLASE"/>
    <property type="match status" value="1"/>
</dbReference>
<dbReference type="GO" id="GO:0000184">
    <property type="term" value="P:nuclear-transcribed mRNA catabolic process, nonsense-mediated decay"/>
    <property type="evidence" value="ECO:0007669"/>
    <property type="project" value="InterPro"/>
</dbReference>
<dbReference type="Pfam" id="PF00293">
    <property type="entry name" value="NUDIX"/>
    <property type="match status" value="1"/>
</dbReference>
<evidence type="ECO:0000256" key="9">
    <source>
        <dbReference type="ARBA" id="ARBA00047661"/>
    </source>
</evidence>
<comment type="catalytic activity">
    <reaction evidence="9">
        <text>a 5'-end (N(7)-methyl 5'-triphosphoguanosine)-ribonucleoside in mRNA + H2O = N(7)-methyl-GDP + a 5'-end phospho-ribonucleoside in mRNA + 2 H(+)</text>
        <dbReference type="Rhea" id="RHEA:67484"/>
        <dbReference type="Rhea" id="RHEA-COMP:15692"/>
        <dbReference type="Rhea" id="RHEA-COMP:17167"/>
        <dbReference type="ChEBI" id="CHEBI:15377"/>
        <dbReference type="ChEBI" id="CHEBI:15378"/>
        <dbReference type="ChEBI" id="CHEBI:63714"/>
        <dbReference type="ChEBI" id="CHEBI:138282"/>
        <dbReference type="ChEBI" id="CHEBI:156461"/>
        <dbReference type="EC" id="3.6.1.62"/>
    </reaction>
    <physiologicalReaction direction="left-to-right" evidence="9">
        <dbReference type="Rhea" id="RHEA:67485"/>
    </physiologicalReaction>
</comment>
<evidence type="ECO:0000256" key="8">
    <source>
        <dbReference type="ARBA" id="ARBA00023211"/>
    </source>
</evidence>
<dbReference type="InterPro" id="IPR020084">
    <property type="entry name" value="NUDIX_hydrolase_CS"/>
</dbReference>
<proteinExistence type="inferred from homology"/>
<dbReference type="PROSITE" id="PS00893">
    <property type="entry name" value="NUDIX_BOX"/>
    <property type="match status" value="1"/>
</dbReference>
<evidence type="ECO:0000256" key="11">
    <source>
        <dbReference type="SAM" id="MobiDB-lite"/>
    </source>
</evidence>
<keyword evidence="8" id="KW-0464">Manganese</keyword>
<name>A0A915L9S5_ROMCU</name>
<sequence length="567" mass="65758">MSSSRLLEPLVSSHILDDVCSRFIINMPKDQLEDPNRICFQLELAYWFYWDNYEEELNKCSLKEFIRIVFNYLPYLKRYSNNVGDIVEKWRSYKALVPTYGAILMDEALESVILVQGDFARASWGFPKGKVNEGEPPHMCAIREVREETGFDISKLLDQNLYFERKINETTVRLYIIQGVDRHFPFKPETKNEIREVRWFRLTDLPDKKNFSNNSGVATPLQHQQYYQQQNKILGVPWRRFFGVIPFIEPIKKFIRQLNGENVSPVPNDENFTCFGYYVQNGCHSTPNMRQSNNGYHRNNNSMTSVFCKNFHVENVAKNDRRRTKSLNTPMLKGASMLDKSTTPTSSNMLYNGKAVSITPQALLDSVANALPSRRVYFTAGCQSPDHSKLAKQQNTTPSLLEAILGLKIDCEKRDHHSTKINEHKRDFPGNKNDESSAKLRESRQISPRKECTTVYTPSRKLSNSRSFFKSSGDFFNNDHLRNSDYSPKSRPNSEQSNFINISVDTKRQQPRSSKITGKQRLLNFDNCNISLANSCCRKEENEIDKIRLADKWSNIRFDWSAVFDQL</sequence>
<dbReference type="Proteomes" id="UP000887565">
    <property type="component" value="Unplaced"/>
</dbReference>
<evidence type="ECO:0000256" key="1">
    <source>
        <dbReference type="ARBA" id="ARBA00001936"/>
    </source>
</evidence>
<comment type="cofactor">
    <cofactor evidence="1">
        <name>Mn(2+)</name>
        <dbReference type="ChEBI" id="CHEBI:29035"/>
    </cofactor>
</comment>
<dbReference type="GO" id="GO:0003723">
    <property type="term" value="F:RNA binding"/>
    <property type="evidence" value="ECO:0007669"/>
    <property type="project" value="UniProtKB-KW"/>
</dbReference>
<evidence type="ECO:0000259" key="12">
    <source>
        <dbReference type="PROSITE" id="PS51462"/>
    </source>
</evidence>
<reference evidence="14" key="1">
    <citation type="submission" date="2022-11" db="UniProtKB">
        <authorList>
            <consortium name="WormBaseParasite"/>
        </authorList>
    </citation>
    <scope>IDENTIFICATION</scope>
</reference>
<organism evidence="13 14">
    <name type="scientific">Romanomermis culicivorax</name>
    <name type="common">Nematode worm</name>
    <dbReference type="NCBI Taxonomy" id="13658"/>
    <lineage>
        <taxon>Eukaryota</taxon>
        <taxon>Metazoa</taxon>
        <taxon>Ecdysozoa</taxon>
        <taxon>Nematoda</taxon>
        <taxon>Enoplea</taxon>
        <taxon>Dorylaimia</taxon>
        <taxon>Mermithida</taxon>
        <taxon>Mermithoidea</taxon>
        <taxon>Mermithidae</taxon>
        <taxon>Romanomermis</taxon>
    </lineage>
</organism>
<keyword evidence="4" id="KW-0963">Cytoplasm</keyword>
<dbReference type="InterPro" id="IPR000086">
    <property type="entry name" value="NUDIX_hydrolase_dom"/>
</dbReference>
<dbReference type="Pfam" id="PF05026">
    <property type="entry name" value="DCP2"/>
    <property type="match status" value="1"/>
</dbReference>
<evidence type="ECO:0000313" key="14">
    <source>
        <dbReference type="WBParaSite" id="nRc.2.0.1.t46506-RA"/>
    </source>
</evidence>
<dbReference type="AlphaFoldDB" id="A0A915L9S5"/>
<dbReference type="Gene3D" id="1.10.10.1050">
    <property type="entry name" value="Dcp2, box A domain"/>
    <property type="match status" value="1"/>
</dbReference>
<dbReference type="GO" id="GO:0000932">
    <property type="term" value="C:P-body"/>
    <property type="evidence" value="ECO:0007669"/>
    <property type="project" value="TreeGrafter"/>
</dbReference>
<dbReference type="SMART" id="SM01125">
    <property type="entry name" value="DCP2"/>
    <property type="match status" value="1"/>
</dbReference>
<evidence type="ECO:0000313" key="13">
    <source>
        <dbReference type="Proteomes" id="UP000887565"/>
    </source>
</evidence>
<evidence type="ECO:0000256" key="7">
    <source>
        <dbReference type="ARBA" id="ARBA00022884"/>
    </source>
</evidence>
<evidence type="ECO:0000256" key="5">
    <source>
        <dbReference type="ARBA" id="ARBA00022723"/>
    </source>
</evidence>
<dbReference type="InterPro" id="IPR036189">
    <property type="entry name" value="DCP2_BoxA_sf"/>
</dbReference>
<evidence type="ECO:0000256" key="4">
    <source>
        <dbReference type="ARBA" id="ARBA00022490"/>
    </source>
</evidence>
<dbReference type="GO" id="GO:0140933">
    <property type="term" value="F:5'-(N(7)-methylguanosine 5'-triphospho)-[mRNA] hydrolase activity"/>
    <property type="evidence" value="ECO:0007669"/>
    <property type="project" value="UniProtKB-EC"/>
</dbReference>
<keyword evidence="5" id="KW-0479">Metal-binding</keyword>
<dbReference type="GO" id="GO:0030145">
    <property type="term" value="F:manganese ion binding"/>
    <property type="evidence" value="ECO:0007669"/>
    <property type="project" value="InterPro"/>
</dbReference>
<dbReference type="FunFam" id="3.90.79.10:FF:000003">
    <property type="entry name" value="M7GpppN-mRNA hydrolase isoform 2"/>
    <property type="match status" value="1"/>
</dbReference>
<keyword evidence="6" id="KW-0378">Hydrolase</keyword>
<dbReference type="InterPro" id="IPR015797">
    <property type="entry name" value="NUDIX_hydrolase-like_dom_sf"/>
</dbReference>
<dbReference type="Gene3D" id="3.90.79.10">
    <property type="entry name" value="Nucleoside Triphosphate Pyrophosphohydrolase"/>
    <property type="match status" value="1"/>
</dbReference>
<dbReference type="CDD" id="cd03672">
    <property type="entry name" value="NUDIX_Dcp2p_Nudt20"/>
    <property type="match status" value="1"/>
</dbReference>
<dbReference type="WBParaSite" id="nRc.2.0.1.t46506-RA">
    <property type="protein sequence ID" value="nRc.2.0.1.t46506-RA"/>
    <property type="gene ID" value="nRc.2.0.1.g46506"/>
</dbReference>
<feature type="domain" description="Nudix hydrolase" evidence="12">
    <location>
        <begin position="95"/>
        <end position="224"/>
    </location>
</feature>
<dbReference type="SUPFAM" id="SSF55811">
    <property type="entry name" value="Nudix"/>
    <property type="match status" value="1"/>
</dbReference>
<evidence type="ECO:0000256" key="10">
    <source>
        <dbReference type="ARBA" id="ARBA00078183"/>
    </source>
</evidence>
<feature type="region of interest" description="Disordered" evidence="11">
    <location>
        <begin position="416"/>
        <end position="452"/>
    </location>
</feature>
<dbReference type="PANTHER" id="PTHR23114:SF17">
    <property type="entry name" value="M7GPPPN-MRNA HYDROLASE"/>
    <property type="match status" value="1"/>
</dbReference>
<dbReference type="InterPro" id="IPR044099">
    <property type="entry name" value="Dcp2_NUDIX"/>
</dbReference>
<dbReference type="GO" id="GO:0000290">
    <property type="term" value="P:deadenylation-dependent decapping of nuclear-transcribed mRNA"/>
    <property type="evidence" value="ECO:0007669"/>
    <property type="project" value="InterPro"/>
</dbReference>
<keyword evidence="7" id="KW-0694">RNA-binding</keyword>
<accession>A0A915L9S5</accession>
<protein>
    <recommendedName>
        <fullName evidence="10">mRNA-decapping enzyme 2</fullName>
    </recommendedName>
</protein>
<comment type="similarity">
    <text evidence="3">Belongs to the Nudix hydrolase family. DCP2 subfamily.</text>
</comment>
<keyword evidence="13" id="KW-1185">Reference proteome</keyword>
<evidence type="ECO:0000256" key="2">
    <source>
        <dbReference type="ARBA" id="ARBA00004496"/>
    </source>
</evidence>
<dbReference type="InterPro" id="IPR007722">
    <property type="entry name" value="DCP2_BoxA"/>
</dbReference>
<evidence type="ECO:0000256" key="6">
    <source>
        <dbReference type="ARBA" id="ARBA00022801"/>
    </source>
</evidence>
<dbReference type="PROSITE" id="PS51462">
    <property type="entry name" value="NUDIX"/>
    <property type="match status" value="1"/>
</dbReference>
<dbReference type="SUPFAM" id="SSF140586">
    <property type="entry name" value="Dcp2 domain-like"/>
    <property type="match status" value="1"/>
</dbReference>
<evidence type="ECO:0000256" key="3">
    <source>
        <dbReference type="ARBA" id="ARBA00005279"/>
    </source>
</evidence>
<comment type="subcellular location">
    <subcellularLocation>
        <location evidence="2">Cytoplasm</location>
    </subcellularLocation>
</comment>